<dbReference type="EMBL" id="BART01024580">
    <property type="protein sequence ID" value="GAG91037.1"/>
    <property type="molecule type" value="Genomic_DNA"/>
</dbReference>
<reference evidence="1" key="1">
    <citation type="journal article" date="2014" name="Front. Microbiol.">
        <title>High frequency of phylogenetically diverse reductive dehalogenase-homologous genes in deep subseafloor sedimentary metagenomes.</title>
        <authorList>
            <person name="Kawai M."/>
            <person name="Futagami T."/>
            <person name="Toyoda A."/>
            <person name="Takaki Y."/>
            <person name="Nishi S."/>
            <person name="Hori S."/>
            <person name="Arai W."/>
            <person name="Tsubouchi T."/>
            <person name="Morono Y."/>
            <person name="Uchiyama I."/>
            <person name="Ito T."/>
            <person name="Fujiyama A."/>
            <person name="Inagaki F."/>
            <person name="Takami H."/>
        </authorList>
    </citation>
    <scope>NUCLEOTIDE SEQUENCE</scope>
    <source>
        <strain evidence="1">Expedition CK06-06</strain>
    </source>
</reference>
<gene>
    <name evidence="1" type="ORF">S01H4_44347</name>
</gene>
<comment type="caution">
    <text evidence="1">The sequence shown here is derived from an EMBL/GenBank/DDBJ whole genome shotgun (WGS) entry which is preliminary data.</text>
</comment>
<organism evidence="1">
    <name type="scientific">marine sediment metagenome</name>
    <dbReference type="NCBI Taxonomy" id="412755"/>
    <lineage>
        <taxon>unclassified sequences</taxon>
        <taxon>metagenomes</taxon>
        <taxon>ecological metagenomes</taxon>
    </lineage>
</organism>
<proteinExistence type="predicted"/>
<accession>X1CD04</accession>
<evidence type="ECO:0000313" key="1">
    <source>
        <dbReference type="EMBL" id="GAG91037.1"/>
    </source>
</evidence>
<sequence length="44" mass="4951">EILKLHLKTRLNSGGTLETDYVPQVEELLLLGVTMEVGAQLWNK</sequence>
<feature type="non-terminal residue" evidence="1">
    <location>
        <position position="1"/>
    </location>
</feature>
<name>X1CD04_9ZZZZ</name>
<protein>
    <submittedName>
        <fullName evidence="1">Uncharacterized protein</fullName>
    </submittedName>
</protein>
<dbReference type="AlphaFoldDB" id="X1CD04"/>